<evidence type="ECO:0000259" key="1">
    <source>
        <dbReference type="Pfam" id="PF12937"/>
    </source>
</evidence>
<organism evidence="2 3">
    <name type="scientific">Fusarium austroafricanum</name>
    <dbReference type="NCBI Taxonomy" id="2364996"/>
    <lineage>
        <taxon>Eukaryota</taxon>
        <taxon>Fungi</taxon>
        <taxon>Dikarya</taxon>
        <taxon>Ascomycota</taxon>
        <taxon>Pezizomycotina</taxon>
        <taxon>Sordariomycetes</taxon>
        <taxon>Hypocreomycetidae</taxon>
        <taxon>Hypocreales</taxon>
        <taxon>Nectriaceae</taxon>
        <taxon>Fusarium</taxon>
        <taxon>Fusarium concolor species complex</taxon>
    </lineage>
</organism>
<dbReference type="Proteomes" id="UP000605986">
    <property type="component" value="Unassembled WGS sequence"/>
</dbReference>
<protein>
    <recommendedName>
        <fullName evidence="1">F-box domain-containing protein</fullName>
    </recommendedName>
</protein>
<proteinExistence type="predicted"/>
<reference evidence="2" key="1">
    <citation type="submission" date="2020-01" db="EMBL/GenBank/DDBJ databases">
        <title>Identification and distribution of gene clusters putatively required for synthesis of sphingolipid metabolism inhibitors in phylogenetically diverse species of the filamentous fungus Fusarium.</title>
        <authorList>
            <person name="Kim H.-S."/>
            <person name="Busman M."/>
            <person name="Brown D.W."/>
            <person name="Divon H."/>
            <person name="Uhlig S."/>
            <person name="Proctor R.H."/>
        </authorList>
    </citation>
    <scope>NUCLEOTIDE SEQUENCE</scope>
    <source>
        <strain evidence="2">NRRL 53441</strain>
    </source>
</reference>
<evidence type="ECO:0000313" key="2">
    <source>
        <dbReference type="EMBL" id="KAF4450566.1"/>
    </source>
</evidence>
<keyword evidence="3" id="KW-1185">Reference proteome</keyword>
<accession>A0A8H4KIU5</accession>
<dbReference type="AlphaFoldDB" id="A0A8H4KIU5"/>
<comment type="caution">
    <text evidence="2">The sequence shown here is derived from an EMBL/GenBank/DDBJ whole genome shotgun (WGS) entry which is preliminary data.</text>
</comment>
<dbReference type="Pfam" id="PF12937">
    <property type="entry name" value="F-box-like"/>
    <property type="match status" value="1"/>
</dbReference>
<dbReference type="InterPro" id="IPR001810">
    <property type="entry name" value="F-box_dom"/>
</dbReference>
<dbReference type="OrthoDB" id="4191831at2759"/>
<gene>
    <name evidence="2" type="ORF">F53441_6346</name>
</gene>
<name>A0A8H4KIU5_9HYPO</name>
<sequence>MLSHVAALPEIWQEISDYLDQSDLAHLTRVSKEFNVITEKYLYRKITWRWDHSRPDNAAPIHQIFLNILRRPELALYVYELRVTGIGYGPKPRLVGATPILSQDQDVALSMVQEAGLPHPEGWITKLCELDVETIVALIILQLPNIQTLVIDMFHRDDGYGSPVPHFSPIGDVLRLRATKLERLTEVHWPSKDFDCHSYLIRRGEVLDMLPILRAPRLQKASLKLSTPTASDDDNSTN</sequence>
<feature type="domain" description="F-box" evidence="1">
    <location>
        <begin position="9"/>
        <end position="46"/>
    </location>
</feature>
<evidence type="ECO:0000313" key="3">
    <source>
        <dbReference type="Proteomes" id="UP000605986"/>
    </source>
</evidence>
<dbReference type="EMBL" id="JAADJG010000245">
    <property type="protein sequence ID" value="KAF4450566.1"/>
    <property type="molecule type" value="Genomic_DNA"/>
</dbReference>